<gene>
    <name evidence="2" type="ORF">BpHYR1_029775</name>
</gene>
<dbReference type="AlphaFoldDB" id="A0A3M7TAA2"/>
<sequence>MSNFQFYSLSGHLTLKHRITFLQISVEKKLWFVYNESLFQLESYLSEKSFLLKNNHLHCINLLRSAIIPSQDEQNVFIILTDNQKYELRAENYESYLVWVRELQKKRSNFQKECNEVFYMDAFNEEDDTTIFHDDSEDALSTSSNIKNSEKLKHSSRIKVASVESIDSAFSDFKMASSVSCDSSRYSLEKEIIELALCKDKESEYQKILSQKDEIIDDLRNLILESNQIIDI</sequence>
<organism evidence="2 3">
    <name type="scientific">Brachionus plicatilis</name>
    <name type="common">Marine rotifer</name>
    <name type="synonym">Brachionus muelleri</name>
    <dbReference type="NCBI Taxonomy" id="10195"/>
    <lineage>
        <taxon>Eukaryota</taxon>
        <taxon>Metazoa</taxon>
        <taxon>Spiralia</taxon>
        <taxon>Gnathifera</taxon>
        <taxon>Rotifera</taxon>
        <taxon>Eurotatoria</taxon>
        <taxon>Monogononta</taxon>
        <taxon>Pseudotrocha</taxon>
        <taxon>Ploima</taxon>
        <taxon>Brachionidae</taxon>
        <taxon>Brachionus</taxon>
    </lineage>
</organism>
<feature type="domain" description="PH" evidence="1">
    <location>
        <begin position="6"/>
        <end position="108"/>
    </location>
</feature>
<accession>A0A3M7TAA2</accession>
<evidence type="ECO:0000313" key="2">
    <source>
        <dbReference type="EMBL" id="RNA44541.1"/>
    </source>
</evidence>
<reference evidence="2 3" key="1">
    <citation type="journal article" date="2018" name="Sci. Rep.">
        <title>Genomic signatures of local adaptation to the degree of environmental predictability in rotifers.</title>
        <authorList>
            <person name="Franch-Gras L."/>
            <person name="Hahn C."/>
            <person name="Garcia-Roger E.M."/>
            <person name="Carmona M.J."/>
            <person name="Serra M."/>
            <person name="Gomez A."/>
        </authorList>
    </citation>
    <scope>NUCLEOTIDE SEQUENCE [LARGE SCALE GENOMIC DNA]</scope>
    <source>
        <strain evidence="2">HYR1</strain>
    </source>
</reference>
<dbReference type="InterPro" id="IPR001849">
    <property type="entry name" value="PH_domain"/>
</dbReference>
<dbReference type="InterPro" id="IPR011993">
    <property type="entry name" value="PH-like_dom_sf"/>
</dbReference>
<dbReference type="SUPFAM" id="SSF50729">
    <property type="entry name" value="PH domain-like"/>
    <property type="match status" value="1"/>
</dbReference>
<dbReference type="OrthoDB" id="10261837at2759"/>
<dbReference type="PROSITE" id="PS50003">
    <property type="entry name" value="PH_DOMAIN"/>
    <property type="match status" value="1"/>
</dbReference>
<dbReference type="Gene3D" id="2.30.29.30">
    <property type="entry name" value="Pleckstrin-homology domain (PH domain)/Phosphotyrosine-binding domain (PTB)"/>
    <property type="match status" value="1"/>
</dbReference>
<name>A0A3M7TAA2_BRAPC</name>
<dbReference type="EMBL" id="REGN01000091">
    <property type="protein sequence ID" value="RNA44541.1"/>
    <property type="molecule type" value="Genomic_DNA"/>
</dbReference>
<evidence type="ECO:0000313" key="3">
    <source>
        <dbReference type="Proteomes" id="UP000276133"/>
    </source>
</evidence>
<protein>
    <submittedName>
        <fullName evidence="2">TBC1 domain family member 2B-like</fullName>
    </submittedName>
</protein>
<proteinExistence type="predicted"/>
<dbReference type="Proteomes" id="UP000276133">
    <property type="component" value="Unassembled WGS sequence"/>
</dbReference>
<comment type="caution">
    <text evidence="2">The sequence shown here is derived from an EMBL/GenBank/DDBJ whole genome shotgun (WGS) entry which is preliminary data.</text>
</comment>
<dbReference type="STRING" id="10195.A0A3M7TAA2"/>
<keyword evidence="3" id="KW-1185">Reference proteome</keyword>
<dbReference type="SMART" id="SM00233">
    <property type="entry name" value="PH"/>
    <property type="match status" value="1"/>
</dbReference>
<evidence type="ECO:0000259" key="1">
    <source>
        <dbReference type="PROSITE" id="PS50003"/>
    </source>
</evidence>